<organism evidence="5 6">
    <name type="scientific">Yinghuangia soli</name>
    <dbReference type="NCBI Taxonomy" id="2908204"/>
    <lineage>
        <taxon>Bacteria</taxon>
        <taxon>Bacillati</taxon>
        <taxon>Actinomycetota</taxon>
        <taxon>Actinomycetes</taxon>
        <taxon>Kitasatosporales</taxon>
        <taxon>Streptomycetaceae</taxon>
        <taxon>Yinghuangia</taxon>
    </lineage>
</organism>
<evidence type="ECO:0000313" key="6">
    <source>
        <dbReference type="Proteomes" id="UP001165378"/>
    </source>
</evidence>
<keyword evidence="2" id="KW-0238">DNA-binding</keyword>
<sequence length="289" mass="31284">MLDRPRPGRDFTVTQVGEMWRLSRPQHPGLAQYLHERAAYVGAPGAGYTVRLVPTGQVTVVVNLGAPYARVARIGARTSDSGPIGSLVSGLDDGPGVCEHPGGQESIRMQLTPLGAYRLFAMPQSELANTSLELRDVLGPEADELAERAAATTSWSRRFDLIDAALLARIHGGPEPDPKVVYAWRSVTTRPGAVSIARIAEEVGWSRRHLARRFTQQVGLTPKTMERVARFQQAVAMLSRPGADLAEISAACGFYDQAHLSLDFRDLAGASPRWCASAAWAVEDAIYLA</sequence>
<dbReference type="SMART" id="SM00342">
    <property type="entry name" value="HTH_ARAC"/>
    <property type="match status" value="1"/>
</dbReference>
<keyword evidence="1" id="KW-0805">Transcription regulation</keyword>
<keyword evidence="3" id="KW-0804">Transcription</keyword>
<dbReference type="AlphaFoldDB" id="A0AA41PXQ3"/>
<reference evidence="5" key="1">
    <citation type="submission" date="2022-01" db="EMBL/GenBank/DDBJ databases">
        <title>Genome-Based Taxonomic Classification of the Phylum Actinobacteria.</title>
        <authorList>
            <person name="Gao Y."/>
        </authorList>
    </citation>
    <scope>NUCLEOTIDE SEQUENCE</scope>
    <source>
        <strain evidence="5">KLBMP 8922</strain>
    </source>
</reference>
<evidence type="ECO:0000256" key="1">
    <source>
        <dbReference type="ARBA" id="ARBA00023015"/>
    </source>
</evidence>
<dbReference type="Gene3D" id="1.10.10.60">
    <property type="entry name" value="Homeodomain-like"/>
    <property type="match status" value="1"/>
</dbReference>
<gene>
    <name evidence="5" type="ORF">LZ495_07885</name>
</gene>
<proteinExistence type="predicted"/>
<feature type="domain" description="HTH araC/xylS-type" evidence="4">
    <location>
        <begin position="178"/>
        <end position="273"/>
    </location>
</feature>
<dbReference type="EMBL" id="JAKFHA010000003">
    <property type="protein sequence ID" value="MCF2527136.1"/>
    <property type="molecule type" value="Genomic_DNA"/>
</dbReference>
<evidence type="ECO:0000313" key="5">
    <source>
        <dbReference type="EMBL" id="MCF2527136.1"/>
    </source>
</evidence>
<keyword evidence="6" id="KW-1185">Reference proteome</keyword>
<comment type="caution">
    <text evidence="5">The sequence shown here is derived from an EMBL/GenBank/DDBJ whole genome shotgun (WGS) entry which is preliminary data.</text>
</comment>
<dbReference type="InterPro" id="IPR018060">
    <property type="entry name" value="HTH_AraC"/>
</dbReference>
<dbReference type="GO" id="GO:0003700">
    <property type="term" value="F:DNA-binding transcription factor activity"/>
    <property type="evidence" value="ECO:0007669"/>
    <property type="project" value="InterPro"/>
</dbReference>
<protein>
    <submittedName>
        <fullName evidence="5">Helix-turn-helix transcriptional regulator</fullName>
    </submittedName>
</protein>
<evidence type="ECO:0000256" key="3">
    <source>
        <dbReference type="ARBA" id="ARBA00023163"/>
    </source>
</evidence>
<evidence type="ECO:0000256" key="2">
    <source>
        <dbReference type="ARBA" id="ARBA00023125"/>
    </source>
</evidence>
<dbReference type="InterPro" id="IPR046532">
    <property type="entry name" value="DUF6597"/>
</dbReference>
<accession>A0AA41PXQ3</accession>
<dbReference type="PROSITE" id="PS01124">
    <property type="entry name" value="HTH_ARAC_FAMILY_2"/>
    <property type="match status" value="1"/>
</dbReference>
<dbReference type="Pfam" id="PF12833">
    <property type="entry name" value="HTH_18"/>
    <property type="match status" value="1"/>
</dbReference>
<name>A0AA41PXQ3_9ACTN</name>
<dbReference type="InterPro" id="IPR050204">
    <property type="entry name" value="AraC_XylS_family_regulators"/>
</dbReference>
<dbReference type="Pfam" id="PF20240">
    <property type="entry name" value="DUF6597"/>
    <property type="match status" value="1"/>
</dbReference>
<dbReference type="Proteomes" id="UP001165378">
    <property type="component" value="Unassembled WGS sequence"/>
</dbReference>
<dbReference type="SUPFAM" id="SSF46689">
    <property type="entry name" value="Homeodomain-like"/>
    <property type="match status" value="2"/>
</dbReference>
<evidence type="ECO:0000259" key="4">
    <source>
        <dbReference type="PROSITE" id="PS01124"/>
    </source>
</evidence>
<dbReference type="GO" id="GO:0043565">
    <property type="term" value="F:sequence-specific DNA binding"/>
    <property type="evidence" value="ECO:0007669"/>
    <property type="project" value="InterPro"/>
</dbReference>
<dbReference type="InterPro" id="IPR009057">
    <property type="entry name" value="Homeodomain-like_sf"/>
</dbReference>
<dbReference type="PANTHER" id="PTHR46796">
    <property type="entry name" value="HTH-TYPE TRANSCRIPTIONAL ACTIVATOR RHAS-RELATED"/>
    <property type="match status" value="1"/>
</dbReference>
<dbReference type="PANTHER" id="PTHR46796:SF15">
    <property type="entry name" value="BLL1074 PROTEIN"/>
    <property type="match status" value="1"/>
</dbReference>
<dbReference type="RefSeq" id="WP_235051281.1">
    <property type="nucleotide sequence ID" value="NZ_JAKFHA010000003.1"/>
</dbReference>